<evidence type="ECO:0000313" key="2">
    <source>
        <dbReference type="EMBL" id="CCM01434.1"/>
    </source>
</evidence>
<dbReference type="InterPro" id="IPR038136">
    <property type="entry name" value="CofD-like_dom_sf"/>
</dbReference>
<dbReference type="RefSeq" id="XP_012180717.1">
    <property type="nucleotide sequence ID" value="XM_012325327.1"/>
</dbReference>
<name>J4H2F5_9APHY</name>
<proteinExistence type="predicted"/>
<dbReference type="GO" id="GO:0043743">
    <property type="term" value="F:LPPG:FO 2-phospho-L-lactate transferase activity"/>
    <property type="evidence" value="ECO:0007669"/>
    <property type="project" value="InterPro"/>
</dbReference>
<dbReference type="EMBL" id="HE797032">
    <property type="protein sequence ID" value="CCM01434.1"/>
    <property type="molecule type" value="Genomic_DNA"/>
</dbReference>
<dbReference type="InterPro" id="IPR002882">
    <property type="entry name" value="CofD"/>
</dbReference>
<dbReference type="STRING" id="599839.J4H2F5"/>
<dbReference type="Gene3D" id="3.40.50.10680">
    <property type="entry name" value="CofD-like domains"/>
    <property type="match status" value="1"/>
</dbReference>
<dbReference type="PANTHER" id="PTHR31240">
    <property type="entry name" value="MATERNAL EFFECT EMBRYO ARREST 18"/>
    <property type="match status" value="1"/>
</dbReference>
<dbReference type="AlphaFoldDB" id="J4H2F5"/>
<evidence type="ECO:0000313" key="3">
    <source>
        <dbReference type="Proteomes" id="UP000006352"/>
    </source>
</evidence>
<feature type="compositionally biased region" description="Polar residues" evidence="1">
    <location>
        <begin position="16"/>
        <end position="46"/>
    </location>
</feature>
<dbReference type="HOGENOM" id="CLU_019029_3_0_1"/>
<dbReference type="OrthoDB" id="10267139at2759"/>
<dbReference type="PANTHER" id="PTHR31240:SF0">
    <property type="entry name" value="MATERNAL EFFECT EMBRYO ARREST 18"/>
    <property type="match status" value="1"/>
</dbReference>
<dbReference type="GeneID" id="24096345"/>
<dbReference type="SUPFAM" id="SSF142338">
    <property type="entry name" value="CofD-like"/>
    <property type="match status" value="1"/>
</dbReference>
<keyword evidence="3" id="KW-1185">Reference proteome</keyword>
<sequence length="492" mass="53277">MSYFNLTPGPYHSGADSPSGSSVFDLPTQSERFVGQSAPSPNTAGATATEEVSERTNLSENSPTFLVISGGTGCNSICSAFGNACYVLPVSDDGGSSSEIIRVLGGPSIGDIRSRLVRLIPPAAPSSPLDCIRNLLAYRLPATHTEPEAREEWRSIVEGRSTLWAGIPNDRKEMIRRFLVHFESEVLKRAHKNFSFVNGSIGNYFLSAAQAFFRSLPSAIFLFSSITNSQANILPAIVTNHTVTIAAELENGEKLIGQCEISHPARSEPYINVTVSDSEATSPVDELGVVIPPQRNILFQSGSKSNYAPLNARISRLYYINAYGNEIHPSPNAEYIANLSFSDVLVYSCGSLWTSVMPCLALRGVASSIARSRSLRAKVLLLNSRNDRETDGYTAVDYVKTVAQTLNTSHHSQSYGGLGRAETTYPISAFITHLVYLRGTAIAVDIAGITRLGVQCIEVESYVDETTQMPQFDAASVRRAIVDDILADIPDH</sequence>
<organism evidence="2 3">
    <name type="scientific">Fibroporia radiculosa</name>
    <dbReference type="NCBI Taxonomy" id="599839"/>
    <lineage>
        <taxon>Eukaryota</taxon>
        <taxon>Fungi</taxon>
        <taxon>Dikarya</taxon>
        <taxon>Basidiomycota</taxon>
        <taxon>Agaricomycotina</taxon>
        <taxon>Agaricomycetes</taxon>
        <taxon>Polyporales</taxon>
        <taxon>Fibroporiaceae</taxon>
        <taxon>Fibroporia</taxon>
    </lineage>
</organism>
<feature type="region of interest" description="Disordered" evidence="1">
    <location>
        <begin position="1"/>
        <end position="59"/>
    </location>
</feature>
<protein>
    <submittedName>
        <fullName evidence="2">Uncharacterized protein</fullName>
    </submittedName>
</protein>
<reference evidence="2 3" key="1">
    <citation type="journal article" date="2012" name="Appl. Environ. Microbiol.">
        <title>Short-read sequencing for genomic analysis of the brown rot fungus Fibroporia radiculosa.</title>
        <authorList>
            <person name="Tang J.D."/>
            <person name="Perkins A.D."/>
            <person name="Sonstegard T.S."/>
            <person name="Schroeder S.G."/>
            <person name="Burgess S.C."/>
            <person name="Diehl S.V."/>
        </authorList>
    </citation>
    <scope>NUCLEOTIDE SEQUENCE [LARGE SCALE GENOMIC DNA]</scope>
    <source>
        <strain evidence="2 3">TFFH 294</strain>
    </source>
</reference>
<dbReference type="Proteomes" id="UP000006352">
    <property type="component" value="Unassembled WGS sequence"/>
</dbReference>
<evidence type="ECO:0000256" key="1">
    <source>
        <dbReference type="SAM" id="MobiDB-lite"/>
    </source>
</evidence>
<accession>J4H2F5</accession>
<dbReference type="Pfam" id="PF01933">
    <property type="entry name" value="CofD"/>
    <property type="match status" value="1"/>
</dbReference>
<dbReference type="InParanoid" id="J4H2F5"/>
<gene>
    <name evidence="2" type="ORF">FIBRA_03486</name>
</gene>